<accession>A0A3N1P2T1</accession>
<proteinExistence type="predicted"/>
<name>A0A3N1P2T1_9GAMM</name>
<gene>
    <name evidence="1" type="ORF">EDC28_11120</name>
</gene>
<sequence length="151" mass="16859">MPPTHSLFHRRNGLIALPLLVGFYCYLCWRPGTLVESWLGIYWPAASQGLDNLRQWLLLPKIPVISAVLPDFCWAFALTASLARLGHQKPWWALSLALGTELTQWPGWLPGTFDWLDMAAISLAVPAAHFLSNSAMEQNHDPMENPGLAGR</sequence>
<evidence type="ECO:0000313" key="2">
    <source>
        <dbReference type="Proteomes" id="UP000268033"/>
    </source>
</evidence>
<keyword evidence="2" id="KW-1185">Reference proteome</keyword>
<dbReference type="EMBL" id="RJUL01000011">
    <property type="protein sequence ID" value="ROQ21918.1"/>
    <property type="molecule type" value="Genomic_DNA"/>
</dbReference>
<reference evidence="1 2" key="1">
    <citation type="submission" date="2018-11" db="EMBL/GenBank/DDBJ databases">
        <title>Genomic Encyclopedia of Type Strains, Phase IV (KMG-IV): sequencing the most valuable type-strain genomes for metagenomic binning, comparative biology and taxonomic classification.</title>
        <authorList>
            <person name="Goeker M."/>
        </authorList>
    </citation>
    <scope>NUCLEOTIDE SEQUENCE [LARGE SCALE GENOMIC DNA]</scope>
    <source>
        <strain evidence="1 2">DSM 21945</strain>
    </source>
</reference>
<comment type="caution">
    <text evidence="1">The sequence shown here is derived from an EMBL/GenBank/DDBJ whole genome shotgun (WGS) entry which is preliminary data.</text>
</comment>
<evidence type="ECO:0000313" key="1">
    <source>
        <dbReference type="EMBL" id="ROQ21918.1"/>
    </source>
</evidence>
<organism evidence="1 2">
    <name type="scientific">Gallaecimonas pentaromativorans</name>
    <dbReference type="NCBI Taxonomy" id="584787"/>
    <lineage>
        <taxon>Bacteria</taxon>
        <taxon>Pseudomonadati</taxon>
        <taxon>Pseudomonadota</taxon>
        <taxon>Gammaproteobacteria</taxon>
        <taxon>Enterobacterales</taxon>
        <taxon>Gallaecimonadaceae</taxon>
        <taxon>Gallaecimonas</taxon>
    </lineage>
</organism>
<dbReference type="AlphaFoldDB" id="A0A3N1P2T1"/>
<protein>
    <recommendedName>
        <fullName evidence="3">VanZ like protein</fullName>
    </recommendedName>
</protein>
<dbReference type="STRING" id="584787.GCA_001247655_03513"/>
<dbReference type="Proteomes" id="UP000268033">
    <property type="component" value="Unassembled WGS sequence"/>
</dbReference>
<dbReference type="RefSeq" id="WP_123422433.1">
    <property type="nucleotide sequence ID" value="NZ_RJUL01000011.1"/>
</dbReference>
<evidence type="ECO:0008006" key="3">
    <source>
        <dbReference type="Google" id="ProtNLM"/>
    </source>
</evidence>